<proteinExistence type="predicted"/>
<accession>A0AAD5RZT0</accession>
<name>A0AAD5RZT0_9FUNG</name>
<organism evidence="2 3">
    <name type="scientific">Rhizophlyctis rosea</name>
    <dbReference type="NCBI Taxonomy" id="64517"/>
    <lineage>
        <taxon>Eukaryota</taxon>
        <taxon>Fungi</taxon>
        <taxon>Fungi incertae sedis</taxon>
        <taxon>Chytridiomycota</taxon>
        <taxon>Chytridiomycota incertae sedis</taxon>
        <taxon>Chytridiomycetes</taxon>
        <taxon>Rhizophlyctidales</taxon>
        <taxon>Rhizophlyctidaceae</taxon>
        <taxon>Rhizophlyctis</taxon>
    </lineage>
</organism>
<comment type="caution">
    <text evidence="2">The sequence shown here is derived from an EMBL/GenBank/DDBJ whole genome shotgun (WGS) entry which is preliminary data.</text>
</comment>
<dbReference type="Proteomes" id="UP001212841">
    <property type="component" value="Unassembled WGS sequence"/>
</dbReference>
<evidence type="ECO:0000256" key="1">
    <source>
        <dbReference type="SAM" id="MobiDB-lite"/>
    </source>
</evidence>
<keyword evidence="3" id="KW-1185">Reference proteome</keyword>
<protein>
    <submittedName>
        <fullName evidence="2">Uncharacterized protein</fullName>
    </submittedName>
</protein>
<sequence length="258" mass="29072">MANTKSAPNVRYLPPTLSTVNGVSKNVKSLPAPLLGRPQPKQLMPALSAPRVLSKAETWATDWYNRTKELEEADAYHERIRVHLKLKENKMPLIPKDVRVVNMDALTEAARGTRIPNEDVAMGDDDDPQPPRPPPSQRRRNNRAADDLVAMNPMTREIETSSSSTMTDSTSNYSIMTQTERPRSYDIQTQTDAEQEASNAADMALDAPLPQIVQNHYYNNTSNNTTSNINNYINEHTYNDYTTNSFTQVHNNVDTRTQ</sequence>
<dbReference type="EMBL" id="JADGJD010002780">
    <property type="protein sequence ID" value="KAJ3028627.1"/>
    <property type="molecule type" value="Genomic_DNA"/>
</dbReference>
<evidence type="ECO:0000313" key="3">
    <source>
        <dbReference type="Proteomes" id="UP001212841"/>
    </source>
</evidence>
<dbReference type="AlphaFoldDB" id="A0AAD5RZT0"/>
<feature type="region of interest" description="Disordered" evidence="1">
    <location>
        <begin position="110"/>
        <end position="172"/>
    </location>
</feature>
<feature type="compositionally biased region" description="Low complexity" evidence="1">
    <location>
        <begin position="160"/>
        <end position="172"/>
    </location>
</feature>
<gene>
    <name evidence="2" type="ORF">HK097_005928</name>
</gene>
<feature type="non-terminal residue" evidence="2">
    <location>
        <position position="258"/>
    </location>
</feature>
<evidence type="ECO:0000313" key="2">
    <source>
        <dbReference type="EMBL" id="KAJ3028627.1"/>
    </source>
</evidence>
<reference evidence="2" key="1">
    <citation type="submission" date="2020-05" db="EMBL/GenBank/DDBJ databases">
        <title>Phylogenomic resolution of chytrid fungi.</title>
        <authorList>
            <person name="Stajich J.E."/>
            <person name="Amses K."/>
            <person name="Simmons R."/>
            <person name="Seto K."/>
            <person name="Myers J."/>
            <person name="Bonds A."/>
            <person name="Quandt C.A."/>
            <person name="Barry K."/>
            <person name="Liu P."/>
            <person name="Grigoriev I."/>
            <person name="Longcore J.E."/>
            <person name="James T.Y."/>
        </authorList>
    </citation>
    <scope>NUCLEOTIDE SEQUENCE</scope>
    <source>
        <strain evidence="2">JEL0318</strain>
    </source>
</reference>